<dbReference type="Gene3D" id="3.10.129.10">
    <property type="entry name" value="Hotdog Thioesterase"/>
    <property type="match status" value="1"/>
</dbReference>
<dbReference type="PANTHER" id="PTHR43841:SF3">
    <property type="entry name" value="(3R)-HYDROXYACYL-ACP DEHYDRATASE SUBUNIT HADB"/>
    <property type="match status" value="1"/>
</dbReference>
<protein>
    <submittedName>
        <fullName evidence="3">MaoC like domain-containing protein</fullName>
    </submittedName>
</protein>
<evidence type="ECO:0000313" key="4">
    <source>
        <dbReference type="Proteomes" id="UP000192674"/>
    </source>
</evidence>
<dbReference type="Proteomes" id="UP000192674">
    <property type="component" value="Unassembled WGS sequence"/>
</dbReference>
<evidence type="ECO:0000256" key="1">
    <source>
        <dbReference type="ARBA" id="ARBA00005254"/>
    </source>
</evidence>
<organism evidence="3 4">
    <name type="scientific">Kibdelosporangium aridum</name>
    <dbReference type="NCBI Taxonomy" id="2030"/>
    <lineage>
        <taxon>Bacteria</taxon>
        <taxon>Bacillati</taxon>
        <taxon>Actinomycetota</taxon>
        <taxon>Actinomycetes</taxon>
        <taxon>Pseudonocardiales</taxon>
        <taxon>Pseudonocardiaceae</taxon>
        <taxon>Kibdelosporangium</taxon>
    </lineage>
</organism>
<evidence type="ECO:0000313" key="3">
    <source>
        <dbReference type="EMBL" id="SMD08518.1"/>
    </source>
</evidence>
<name>A0A1Y5XQE8_KIBAR</name>
<dbReference type="InterPro" id="IPR029069">
    <property type="entry name" value="HotDog_dom_sf"/>
</dbReference>
<feature type="domain" description="MaoC-like" evidence="2">
    <location>
        <begin position="155"/>
        <end position="247"/>
    </location>
</feature>
<gene>
    <name evidence="3" type="ORF">SAMN05661093_04327</name>
</gene>
<dbReference type="OrthoDB" id="5522043at2"/>
<dbReference type="EMBL" id="FWXV01000003">
    <property type="protein sequence ID" value="SMD08518.1"/>
    <property type="molecule type" value="Genomic_DNA"/>
</dbReference>
<reference evidence="3 4" key="1">
    <citation type="submission" date="2017-04" db="EMBL/GenBank/DDBJ databases">
        <authorList>
            <person name="Afonso C.L."/>
            <person name="Miller P.J."/>
            <person name="Scott M.A."/>
            <person name="Spackman E."/>
            <person name="Goraichik I."/>
            <person name="Dimitrov K.M."/>
            <person name="Suarez D.L."/>
            <person name="Swayne D.E."/>
        </authorList>
    </citation>
    <scope>NUCLEOTIDE SEQUENCE [LARGE SCALE GENOMIC DNA]</scope>
    <source>
        <strain evidence="3 4">DSM 43828</strain>
    </source>
</reference>
<dbReference type="RefSeq" id="WP_143446489.1">
    <property type="nucleotide sequence ID" value="NZ_FWXV01000003.1"/>
</dbReference>
<keyword evidence="4" id="KW-1185">Reference proteome</keyword>
<dbReference type="Pfam" id="PF01575">
    <property type="entry name" value="MaoC_dehydratas"/>
    <property type="match status" value="1"/>
</dbReference>
<evidence type="ECO:0000259" key="2">
    <source>
        <dbReference type="Pfam" id="PF01575"/>
    </source>
</evidence>
<sequence length="276" mass="28824">MTPTLSTRTVRKVTADEIATYREVVRSGLTPSDGKASPLHAFVLASPVIDESVGLIGATTADGSQLGRVHLSQEIHVQRPIRADEPVTVALDVVGTRKSLKGVQVAMKVALLGEDGEQFAELITGAMLVGAVTPDTFGQLPPHPGKGSTAEPTVVAQSIARDTVTKYAYASGDLNPIHLDDNAAKDAGFENGVIAHGMSVLAVVTEEVIDRYGAGDASRVRSVGARFSSAVLPDTPLEIVLQKDDAESSIGTAFVRFACKTPTGPALKSGWVELGD</sequence>
<comment type="similarity">
    <text evidence="1">Belongs to the enoyl-CoA hydratase/isomerase family.</text>
</comment>
<dbReference type="PANTHER" id="PTHR43841">
    <property type="entry name" value="3-HYDROXYACYL-THIOESTER DEHYDRATASE HTDX-RELATED"/>
    <property type="match status" value="1"/>
</dbReference>
<accession>A0A1Y5XQE8</accession>
<dbReference type="SUPFAM" id="SSF54637">
    <property type="entry name" value="Thioesterase/thiol ester dehydrase-isomerase"/>
    <property type="match status" value="2"/>
</dbReference>
<proteinExistence type="inferred from homology"/>
<dbReference type="InterPro" id="IPR002539">
    <property type="entry name" value="MaoC-like_dom"/>
</dbReference>
<dbReference type="AlphaFoldDB" id="A0A1Y5XQE8"/>